<dbReference type="EMBL" id="JBFNXR010000048">
    <property type="protein sequence ID" value="MEW9855893.1"/>
    <property type="molecule type" value="Genomic_DNA"/>
</dbReference>
<proteinExistence type="predicted"/>
<organism evidence="1 2">
    <name type="scientific">Novosphingobium rhizovicinum</name>
    <dbReference type="NCBI Taxonomy" id="3228928"/>
    <lineage>
        <taxon>Bacteria</taxon>
        <taxon>Pseudomonadati</taxon>
        <taxon>Pseudomonadota</taxon>
        <taxon>Alphaproteobacteria</taxon>
        <taxon>Sphingomonadales</taxon>
        <taxon>Sphingomonadaceae</taxon>
        <taxon>Novosphingobium</taxon>
    </lineage>
</organism>
<evidence type="ECO:0000313" key="2">
    <source>
        <dbReference type="Proteomes" id="UP001556118"/>
    </source>
</evidence>
<dbReference type="Proteomes" id="UP001556118">
    <property type="component" value="Unassembled WGS sequence"/>
</dbReference>
<protein>
    <submittedName>
        <fullName evidence="1">Uncharacterized protein</fullName>
    </submittedName>
</protein>
<keyword evidence="2" id="KW-1185">Reference proteome</keyword>
<evidence type="ECO:0000313" key="1">
    <source>
        <dbReference type="EMBL" id="MEW9855893.1"/>
    </source>
</evidence>
<gene>
    <name evidence="1" type="ORF">ABUH87_12160</name>
</gene>
<name>A0ABV3RCS0_9SPHN</name>
<dbReference type="RefSeq" id="WP_367774028.1">
    <property type="nucleotide sequence ID" value="NZ_JBFNXR010000048.1"/>
</dbReference>
<reference evidence="1 2" key="1">
    <citation type="submission" date="2024-06" db="EMBL/GenBank/DDBJ databases">
        <title>Novosphingobium rhizovicinus M1R2S20.</title>
        <authorList>
            <person name="Sun J.-Q."/>
        </authorList>
    </citation>
    <scope>NUCLEOTIDE SEQUENCE [LARGE SCALE GENOMIC DNA]</scope>
    <source>
        <strain evidence="1 2">M1R2S20</strain>
    </source>
</reference>
<sequence>MNIHPVEQTIREIDVFLSGEELHYYSVGRSDVTRIEACTKPGLHCNIPYVRVWKGDVCEAEFCQHNIIGVYFEPAGAA</sequence>
<accession>A0ABV3RCS0</accession>
<comment type="caution">
    <text evidence="1">The sequence shown here is derived from an EMBL/GenBank/DDBJ whole genome shotgun (WGS) entry which is preliminary data.</text>
</comment>